<accession>A0ABP9V5F6</accession>
<dbReference type="PRINTS" id="PR01438">
    <property type="entry name" value="UNVRSLSTRESS"/>
</dbReference>
<gene>
    <name evidence="3" type="ORF">Rhal01_02777</name>
</gene>
<sequence length="296" mass="32422">MQEYNKIIVPLGLQGKDADAISWACRTATATKATEVLFIHPYDEEDMPESLRAEKSFNEDLLVDVKALVEAHKGSADSSTFRYAVIGGNGEVPTILKAIQEQESDVIVVGKRSFGSGMPVRLARKAPCSVMSVPEGSTPEFKKIMVTTDFSKYSKEALELAIQIAKRRGIPEIDSVHVYNLGRQSHKLTIPESTQLEIAADFAKERHDEFIADTDLQGITVHTHNYNNRYTYDALQAAANQLGSNLIIVSCRGKNALTAWLLGSVAENLLTESEVPVLAAKMRGTGQNLLNVLMGD</sequence>
<dbReference type="Gene3D" id="3.40.50.12370">
    <property type="match status" value="1"/>
</dbReference>
<feature type="domain" description="UspA" evidence="2">
    <location>
        <begin position="141"/>
        <end position="280"/>
    </location>
</feature>
<organism evidence="3 4">
    <name type="scientific">Rubritalea halochordaticola</name>
    <dbReference type="NCBI Taxonomy" id="714537"/>
    <lineage>
        <taxon>Bacteria</taxon>
        <taxon>Pseudomonadati</taxon>
        <taxon>Verrucomicrobiota</taxon>
        <taxon>Verrucomicrobiia</taxon>
        <taxon>Verrucomicrobiales</taxon>
        <taxon>Rubritaleaceae</taxon>
        <taxon>Rubritalea</taxon>
    </lineage>
</organism>
<dbReference type="PANTHER" id="PTHR46268">
    <property type="entry name" value="STRESS RESPONSE PROTEIN NHAX"/>
    <property type="match status" value="1"/>
</dbReference>
<dbReference type="PANTHER" id="PTHR46268:SF6">
    <property type="entry name" value="UNIVERSAL STRESS PROTEIN UP12"/>
    <property type="match status" value="1"/>
</dbReference>
<evidence type="ECO:0000256" key="1">
    <source>
        <dbReference type="ARBA" id="ARBA00008791"/>
    </source>
</evidence>
<dbReference type="InterPro" id="IPR006016">
    <property type="entry name" value="UspA"/>
</dbReference>
<comment type="caution">
    <text evidence="3">The sequence shown here is derived from an EMBL/GenBank/DDBJ whole genome shotgun (WGS) entry which is preliminary data.</text>
</comment>
<dbReference type="InterPro" id="IPR006015">
    <property type="entry name" value="Universal_stress_UspA"/>
</dbReference>
<feature type="domain" description="UspA" evidence="2">
    <location>
        <begin position="4"/>
        <end position="134"/>
    </location>
</feature>
<name>A0ABP9V5F6_9BACT</name>
<evidence type="ECO:0000313" key="4">
    <source>
        <dbReference type="Proteomes" id="UP001424741"/>
    </source>
</evidence>
<dbReference type="Pfam" id="PF00582">
    <property type="entry name" value="Usp"/>
    <property type="match status" value="2"/>
</dbReference>
<proteinExistence type="inferred from homology"/>
<evidence type="ECO:0000259" key="2">
    <source>
        <dbReference type="Pfam" id="PF00582"/>
    </source>
</evidence>
<dbReference type="RefSeq" id="WP_346189242.1">
    <property type="nucleotide sequence ID" value="NZ_BAABRL010000009.1"/>
</dbReference>
<reference evidence="3 4" key="1">
    <citation type="submission" date="2024-02" db="EMBL/GenBank/DDBJ databases">
        <title>Rubritalea halochordaticola NBRC 107102.</title>
        <authorList>
            <person name="Ichikawa N."/>
            <person name="Katano-Makiyama Y."/>
            <person name="Hidaka K."/>
        </authorList>
    </citation>
    <scope>NUCLEOTIDE SEQUENCE [LARGE SCALE GENOMIC DNA]</scope>
    <source>
        <strain evidence="3 4">NBRC 107102</strain>
    </source>
</reference>
<dbReference type="EMBL" id="BAABRL010000009">
    <property type="protein sequence ID" value="GAA5496592.1"/>
    <property type="molecule type" value="Genomic_DNA"/>
</dbReference>
<dbReference type="CDD" id="cd00293">
    <property type="entry name" value="USP-like"/>
    <property type="match status" value="2"/>
</dbReference>
<evidence type="ECO:0000313" key="3">
    <source>
        <dbReference type="EMBL" id="GAA5496592.1"/>
    </source>
</evidence>
<dbReference type="Proteomes" id="UP001424741">
    <property type="component" value="Unassembled WGS sequence"/>
</dbReference>
<dbReference type="SUPFAM" id="SSF52402">
    <property type="entry name" value="Adenine nucleotide alpha hydrolases-like"/>
    <property type="match status" value="2"/>
</dbReference>
<protein>
    <recommendedName>
        <fullName evidence="2">UspA domain-containing protein</fullName>
    </recommendedName>
</protein>
<keyword evidence="4" id="KW-1185">Reference proteome</keyword>
<comment type="similarity">
    <text evidence="1">Belongs to the universal stress protein A family.</text>
</comment>